<dbReference type="KEGG" id="hba:Hbal_2127"/>
<dbReference type="EMBL" id="CP001678">
    <property type="protein sequence ID" value="ACT59808.1"/>
    <property type="molecule type" value="Genomic_DNA"/>
</dbReference>
<evidence type="ECO:0008006" key="3">
    <source>
        <dbReference type="Google" id="ProtNLM"/>
    </source>
</evidence>
<name>C6XLX6_HIRBI</name>
<dbReference type="Proteomes" id="UP000002745">
    <property type="component" value="Chromosome"/>
</dbReference>
<keyword evidence="2" id="KW-1185">Reference proteome</keyword>
<accession>C6XLX6</accession>
<dbReference type="InterPro" id="IPR014598">
    <property type="entry name" value="UCP035865"/>
</dbReference>
<evidence type="ECO:0000313" key="2">
    <source>
        <dbReference type="Proteomes" id="UP000002745"/>
    </source>
</evidence>
<dbReference type="Pfam" id="PF10098">
    <property type="entry name" value="DUF2336"/>
    <property type="match status" value="1"/>
</dbReference>
<sequence>MSVATMRSNLTQDDIRRLVKGATPEARANAAHKICRRIDTAKLSPKDRENADQIMRILAEDAAALVRRTLAVTLRSSPNLPRDLAVRLARDIESVAAPILKHSPKLSEDDLIELLLASSPEKQVAIAERDQVSEAVVEVIAEHGNKDAVEAAALNEGASFSDRAYETTINRFENDDDIKSAIISRSSIPIHIAEKMVSLVSGELFDRLVNDHELPPQLAIEIASGARERATLDLVEQAGKTSDPGTFVQHLNLSGRMTPSLIMRAMCLGHMNFVEWAFAELAGVPHSKAWLMIHDAGNLGLKTIFERAGLPNGMFPAFKLAIEVFHENTMDGGEGDLARFRKRMTERVLTQFQAIPRADLEYLLEKLDSLDEMNSDKTKRLA</sequence>
<dbReference type="STRING" id="582402.Hbal_2127"/>
<dbReference type="AlphaFoldDB" id="C6XLX6"/>
<dbReference type="OrthoDB" id="9798569at2"/>
<dbReference type="PIRSF" id="PIRSF035865">
    <property type="entry name" value="UCP035865"/>
    <property type="match status" value="1"/>
</dbReference>
<evidence type="ECO:0000313" key="1">
    <source>
        <dbReference type="EMBL" id="ACT59808.1"/>
    </source>
</evidence>
<organism evidence="1 2">
    <name type="scientific">Hirschia baltica (strain ATCC 49814 / DSM 5838 / IFAM 1418)</name>
    <dbReference type="NCBI Taxonomy" id="582402"/>
    <lineage>
        <taxon>Bacteria</taxon>
        <taxon>Pseudomonadati</taxon>
        <taxon>Pseudomonadota</taxon>
        <taxon>Alphaproteobacteria</taxon>
        <taxon>Hyphomonadales</taxon>
        <taxon>Hyphomonadaceae</taxon>
        <taxon>Hirschia</taxon>
    </lineage>
</organism>
<dbReference type="RefSeq" id="WP_015827958.1">
    <property type="nucleotide sequence ID" value="NC_012982.1"/>
</dbReference>
<proteinExistence type="predicted"/>
<protein>
    <recommendedName>
        <fullName evidence="3">DUF2336 domain-containing protein</fullName>
    </recommendedName>
</protein>
<dbReference type="HOGENOM" id="CLU_035493_0_0_5"/>
<reference evidence="2" key="1">
    <citation type="journal article" date="2011" name="J. Bacteriol.">
        <title>Genome sequences of eight morphologically diverse alphaproteobacteria.</title>
        <authorList>
            <consortium name="US DOE Joint Genome Institute"/>
            <person name="Brown P.J."/>
            <person name="Kysela D.T."/>
            <person name="Buechlein A."/>
            <person name="Hemmerich C."/>
            <person name="Brun Y.V."/>
        </authorList>
    </citation>
    <scope>NUCLEOTIDE SEQUENCE [LARGE SCALE GENOMIC DNA]</scope>
    <source>
        <strain evidence="2">ATCC 49814 / DSM 5838 / IFAM 1418</strain>
    </source>
</reference>
<dbReference type="eggNOG" id="COG5330">
    <property type="taxonomic scope" value="Bacteria"/>
</dbReference>
<gene>
    <name evidence="1" type="ordered locus">Hbal_2127</name>
</gene>
<dbReference type="InterPro" id="IPR019285">
    <property type="entry name" value="DUF2336"/>
</dbReference>